<evidence type="ECO:0000313" key="13">
    <source>
        <dbReference type="Proteomes" id="UP001148838"/>
    </source>
</evidence>
<dbReference type="PANTHER" id="PTHR45877:SF2">
    <property type="entry name" value="E3 UBIQUITIN-PROTEIN LIGASE SINA-RELATED"/>
    <property type="match status" value="1"/>
</dbReference>
<dbReference type="Gene3D" id="3.30.40.10">
    <property type="entry name" value="Zinc/RING finger domain, C3HC4 (zinc finger)"/>
    <property type="match status" value="1"/>
</dbReference>
<evidence type="ECO:0000256" key="3">
    <source>
        <dbReference type="ARBA" id="ARBA00009119"/>
    </source>
</evidence>
<keyword evidence="6" id="KW-0479">Metal-binding</keyword>
<evidence type="ECO:0000256" key="4">
    <source>
        <dbReference type="ARBA" id="ARBA00012483"/>
    </source>
</evidence>
<evidence type="ECO:0000256" key="5">
    <source>
        <dbReference type="ARBA" id="ARBA00022679"/>
    </source>
</evidence>
<evidence type="ECO:0000259" key="11">
    <source>
        <dbReference type="PROSITE" id="PS51081"/>
    </source>
</evidence>
<dbReference type="SUPFAM" id="SSF49599">
    <property type="entry name" value="TRAF domain-like"/>
    <property type="match status" value="1"/>
</dbReference>
<evidence type="ECO:0000256" key="1">
    <source>
        <dbReference type="ARBA" id="ARBA00000900"/>
    </source>
</evidence>
<dbReference type="Pfam" id="PF21362">
    <property type="entry name" value="Sina_RING"/>
    <property type="match status" value="1"/>
</dbReference>
<dbReference type="InterPro" id="IPR004162">
    <property type="entry name" value="SINA-like_animal"/>
</dbReference>
<evidence type="ECO:0000256" key="8">
    <source>
        <dbReference type="ARBA" id="ARBA00022786"/>
    </source>
</evidence>
<evidence type="ECO:0000256" key="6">
    <source>
        <dbReference type="ARBA" id="ARBA00022723"/>
    </source>
</evidence>
<proteinExistence type="inferred from homology"/>
<keyword evidence="5" id="KW-0808">Transferase</keyword>
<feature type="domain" description="SIAH-type" evidence="11">
    <location>
        <begin position="66"/>
        <end position="130"/>
    </location>
</feature>
<comment type="pathway">
    <text evidence="2">Protein modification; protein ubiquitination.</text>
</comment>
<accession>A0ABQ8TZ26</accession>
<dbReference type="InterPro" id="IPR013010">
    <property type="entry name" value="Znf_SIAH"/>
</dbReference>
<evidence type="ECO:0000256" key="10">
    <source>
        <dbReference type="PROSITE-ProRule" id="PRU00455"/>
    </source>
</evidence>
<protein>
    <recommendedName>
        <fullName evidence="4">RING-type E3 ubiquitin transferase</fullName>
        <ecNumber evidence="4">2.3.2.27</ecNumber>
    </recommendedName>
</protein>
<evidence type="ECO:0000256" key="7">
    <source>
        <dbReference type="ARBA" id="ARBA00022771"/>
    </source>
</evidence>
<comment type="caution">
    <text evidence="12">The sequence shown here is derived from an EMBL/GenBank/DDBJ whole genome shotgun (WGS) entry which is preliminary data.</text>
</comment>
<comment type="catalytic activity">
    <reaction evidence="1">
        <text>S-ubiquitinyl-[E2 ubiquitin-conjugating enzyme]-L-cysteine + [acceptor protein]-L-lysine = [E2 ubiquitin-conjugating enzyme]-L-cysteine + N(6)-ubiquitinyl-[acceptor protein]-L-lysine.</text>
        <dbReference type="EC" id="2.3.2.27"/>
    </reaction>
</comment>
<dbReference type="InterPro" id="IPR013083">
    <property type="entry name" value="Znf_RING/FYVE/PHD"/>
</dbReference>
<gene>
    <name evidence="12" type="ORF">ANN_03432</name>
</gene>
<sequence length="257" mass="29104">MADMQAALLSFLECSACPEFMLPPIRYCENAHSLCNECGCKTGNCPTCMYPILDLRNTALENLAASLMIPCKYRHDGCRTLSKMEDLIQHQMDCIYGKFFTCPWKMEIGKSCDYRGSYSEMKRHFRIHKIEVHTVHDDVFVGVIPKKPQSNAHQQIIQAMGTLFMILWEWNHCDTIFSIFHLGMGMHGKFRYVLDVHSPISTLPNACERRILNIGKVAALRVRHCVSVLLRLGIEVPCGARAALAGYTEPLSCPSLM</sequence>
<keyword evidence="9" id="KW-0862">Zinc</keyword>
<organism evidence="12 13">
    <name type="scientific">Periplaneta americana</name>
    <name type="common">American cockroach</name>
    <name type="synonym">Blatta americana</name>
    <dbReference type="NCBI Taxonomy" id="6978"/>
    <lineage>
        <taxon>Eukaryota</taxon>
        <taxon>Metazoa</taxon>
        <taxon>Ecdysozoa</taxon>
        <taxon>Arthropoda</taxon>
        <taxon>Hexapoda</taxon>
        <taxon>Insecta</taxon>
        <taxon>Pterygota</taxon>
        <taxon>Neoptera</taxon>
        <taxon>Polyneoptera</taxon>
        <taxon>Dictyoptera</taxon>
        <taxon>Blattodea</taxon>
        <taxon>Blattoidea</taxon>
        <taxon>Blattidae</taxon>
        <taxon>Blattinae</taxon>
        <taxon>Periplaneta</taxon>
    </lineage>
</organism>
<evidence type="ECO:0000256" key="2">
    <source>
        <dbReference type="ARBA" id="ARBA00004906"/>
    </source>
</evidence>
<keyword evidence="7 10" id="KW-0863">Zinc-finger</keyword>
<dbReference type="EC" id="2.3.2.27" evidence="4"/>
<dbReference type="InterPro" id="IPR049548">
    <property type="entry name" value="Sina-like_RING"/>
</dbReference>
<evidence type="ECO:0000256" key="9">
    <source>
        <dbReference type="ARBA" id="ARBA00022833"/>
    </source>
</evidence>
<reference evidence="12 13" key="1">
    <citation type="journal article" date="2022" name="Allergy">
        <title>Genome assembly and annotation of Periplaneta americana reveal a comprehensive cockroach allergen profile.</title>
        <authorList>
            <person name="Wang L."/>
            <person name="Xiong Q."/>
            <person name="Saelim N."/>
            <person name="Wang L."/>
            <person name="Nong W."/>
            <person name="Wan A.T."/>
            <person name="Shi M."/>
            <person name="Liu X."/>
            <person name="Cao Q."/>
            <person name="Hui J.H.L."/>
            <person name="Sookrung N."/>
            <person name="Leung T.F."/>
            <person name="Tungtrongchitr A."/>
            <person name="Tsui S.K.W."/>
        </authorList>
    </citation>
    <scope>NUCLEOTIDE SEQUENCE [LARGE SCALE GENOMIC DNA]</scope>
    <source>
        <strain evidence="12">PWHHKU_190912</strain>
    </source>
</reference>
<dbReference type="EMBL" id="JAJSOF020000001">
    <property type="protein sequence ID" value="KAJ4451948.1"/>
    <property type="molecule type" value="Genomic_DNA"/>
</dbReference>
<keyword evidence="13" id="KW-1185">Reference proteome</keyword>
<dbReference type="PANTHER" id="PTHR45877">
    <property type="entry name" value="E3 UBIQUITIN-PROTEIN LIGASE SIAH2"/>
    <property type="match status" value="1"/>
</dbReference>
<dbReference type="Proteomes" id="UP001148838">
    <property type="component" value="Unassembled WGS sequence"/>
</dbReference>
<evidence type="ECO:0000313" key="12">
    <source>
        <dbReference type="EMBL" id="KAJ4451948.1"/>
    </source>
</evidence>
<keyword evidence="8" id="KW-0833">Ubl conjugation pathway</keyword>
<name>A0ABQ8TZ26_PERAM</name>
<dbReference type="PROSITE" id="PS51081">
    <property type="entry name" value="ZF_SIAH"/>
    <property type="match status" value="1"/>
</dbReference>
<dbReference type="Pfam" id="PF21361">
    <property type="entry name" value="Sina_ZnF"/>
    <property type="match status" value="1"/>
</dbReference>
<comment type="similarity">
    <text evidence="3">Belongs to the SINA (Seven in absentia) family.</text>
</comment>